<proteinExistence type="predicted"/>
<evidence type="ECO:0000313" key="2">
    <source>
        <dbReference type="EMBL" id="SFA51392.1"/>
    </source>
</evidence>
<name>A0A1I0THX5_9BACL</name>
<keyword evidence="3" id="KW-1185">Reference proteome</keyword>
<reference evidence="3" key="1">
    <citation type="submission" date="2016-10" db="EMBL/GenBank/DDBJ databases">
        <authorList>
            <person name="Varghese N."/>
            <person name="Submissions S."/>
        </authorList>
    </citation>
    <scope>NUCLEOTIDE SEQUENCE [LARGE SCALE GENOMIC DNA]</scope>
    <source>
        <strain evidence="3">M1</strain>
    </source>
</reference>
<accession>A0A1I0THX5</accession>
<evidence type="ECO:0000313" key="3">
    <source>
        <dbReference type="Proteomes" id="UP000198650"/>
    </source>
</evidence>
<gene>
    <name evidence="2" type="ORF">SAMN05192569_103010</name>
</gene>
<dbReference type="AlphaFoldDB" id="A0A1I0THX5"/>
<feature type="compositionally biased region" description="Basic and acidic residues" evidence="1">
    <location>
        <begin position="1"/>
        <end position="14"/>
    </location>
</feature>
<feature type="region of interest" description="Disordered" evidence="1">
    <location>
        <begin position="1"/>
        <end position="20"/>
    </location>
</feature>
<evidence type="ECO:0000256" key="1">
    <source>
        <dbReference type="SAM" id="MobiDB-lite"/>
    </source>
</evidence>
<dbReference type="STRING" id="186116.SAMN05192569_103010"/>
<organism evidence="2 3">
    <name type="scientific">Parageobacillus thermantarcticus</name>
    <dbReference type="NCBI Taxonomy" id="186116"/>
    <lineage>
        <taxon>Bacteria</taxon>
        <taxon>Bacillati</taxon>
        <taxon>Bacillota</taxon>
        <taxon>Bacilli</taxon>
        <taxon>Bacillales</taxon>
        <taxon>Anoxybacillaceae</taxon>
        <taxon>Parageobacillus</taxon>
    </lineage>
</organism>
<dbReference type="EMBL" id="FOJS01000030">
    <property type="protein sequence ID" value="SFA51392.1"/>
    <property type="molecule type" value="Genomic_DNA"/>
</dbReference>
<dbReference type="Proteomes" id="UP000198650">
    <property type="component" value="Unassembled WGS sequence"/>
</dbReference>
<protein>
    <submittedName>
        <fullName evidence="2">Uncharacterized protein</fullName>
    </submittedName>
</protein>
<sequence length="49" mass="5311">MGKTAEADGRENEGAGKAAKTTVKDITQAMNILLDTEKLHQQVLLFVQP</sequence>